<name>X0Z807_9ZZZZ</name>
<reference evidence="2" key="1">
    <citation type="journal article" date="2014" name="Front. Microbiol.">
        <title>High frequency of phylogenetically diverse reductive dehalogenase-homologous genes in deep subseafloor sedimentary metagenomes.</title>
        <authorList>
            <person name="Kawai M."/>
            <person name="Futagami T."/>
            <person name="Toyoda A."/>
            <person name="Takaki Y."/>
            <person name="Nishi S."/>
            <person name="Hori S."/>
            <person name="Arai W."/>
            <person name="Tsubouchi T."/>
            <person name="Morono Y."/>
            <person name="Uchiyama I."/>
            <person name="Ito T."/>
            <person name="Fujiyama A."/>
            <person name="Inagaki F."/>
            <person name="Takami H."/>
        </authorList>
    </citation>
    <scope>NUCLEOTIDE SEQUENCE</scope>
    <source>
        <strain evidence="2">Expedition CK06-06</strain>
    </source>
</reference>
<keyword evidence="1" id="KW-0472">Membrane</keyword>
<evidence type="ECO:0000313" key="2">
    <source>
        <dbReference type="EMBL" id="GAG54502.1"/>
    </source>
</evidence>
<dbReference type="AlphaFoldDB" id="X0Z807"/>
<gene>
    <name evidence="2" type="ORF">S01H4_13262</name>
</gene>
<feature type="non-terminal residue" evidence="2">
    <location>
        <position position="1"/>
    </location>
</feature>
<proteinExistence type="predicted"/>
<protein>
    <submittedName>
        <fullName evidence="2">Uncharacterized protein</fullName>
    </submittedName>
</protein>
<evidence type="ECO:0000256" key="1">
    <source>
        <dbReference type="SAM" id="Phobius"/>
    </source>
</evidence>
<organism evidence="2">
    <name type="scientific">marine sediment metagenome</name>
    <dbReference type="NCBI Taxonomy" id="412755"/>
    <lineage>
        <taxon>unclassified sequences</taxon>
        <taxon>metagenomes</taxon>
        <taxon>ecological metagenomes</taxon>
    </lineage>
</organism>
<sequence length="37" mass="4372">PYLLRRALKLSVEVVIVVILLFFVPEIIHFIQLLYGF</sequence>
<keyword evidence="1" id="KW-1133">Transmembrane helix</keyword>
<keyword evidence="1" id="KW-0812">Transmembrane</keyword>
<dbReference type="EMBL" id="BART01005849">
    <property type="protein sequence ID" value="GAG54502.1"/>
    <property type="molecule type" value="Genomic_DNA"/>
</dbReference>
<accession>X0Z807</accession>
<feature type="transmembrane region" description="Helical" evidence="1">
    <location>
        <begin position="12"/>
        <end position="35"/>
    </location>
</feature>
<comment type="caution">
    <text evidence="2">The sequence shown here is derived from an EMBL/GenBank/DDBJ whole genome shotgun (WGS) entry which is preliminary data.</text>
</comment>